<proteinExistence type="predicted"/>
<dbReference type="EMBL" id="RHXB01000004">
    <property type="protein sequence ID" value="RSE27205.1"/>
    <property type="molecule type" value="Genomic_DNA"/>
</dbReference>
<feature type="compositionally biased region" description="Low complexity" evidence="1">
    <location>
        <begin position="115"/>
        <end position="146"/>
    </location>
</feature>
<comment type="caution">
    <text evidence="2">The sequence shown here is derived from an EMBL/GenBank/DDBJ whole genome shotgun (WGS) entry which is preliminary data.</text>
</comment>
<sequence>MSLVMKNYDDLQRFKDKTRTGAIDFKDMSAQSQQHSSGNWAIIKQLASEGDEQTLLAQGGSVSAPVPQAVDAHTFEASLTKPAQTEPKPAAAASSIFGSLAPQQADVRQTPAQPPLLSQVPPPSSAAAPVQPVLSSPAAPVDASASGQTQPVRFDQLFATKGTTPTGQNAKDIPLQTLLETIASCR</sequence>
<evidence type="ECO:0000313" key="2">
    <source>
        <dbReference type="EMBL" id="RSE27205.1"/>
    </source>
</evidence>
<gene>
    <name evidence="2" type="primary">bcsO</name>
    <name evidence="2" type="ORF">EGT71_07775</name>
</gene>
<accession>A0A3R9GBN2</accession>
<dbReference type="AlphaFoldDB" id="A0A3R9GBN2"/>
<evidence type="ECO:0000256" key="1">
    <source>
        <dbReference type="SAM" id="MobiDB-lite"/>
    </source>
</evidence>
<evidence type="ECO:0000313" key="3">
    <source>
        <dbReference type="Proteomes" id="UP000275331"/>
    </source>
</evidence>
<dbReference type="OrthoDB" id="6434633at2"/>
<protein>
    <submittedName>
        <fullName evidence="2">Cellulose biosynthesis protein BcsO</fullName>
    </submittedName>
</protein>
<feature type="region of interest" description="Disordered" evidence="1">
    <location>
        <begin position="113"/>
        <end position="152"/>
    </location>
</feature>
<name>A0A3R9GBN2_9ENTR</name>
<dbReference type="Proteomes" id="UP000275331">
    <property type="component" value="Unassembled WGS sequence"/>
</dbReference>
<feature type="region of interest" description="Disordered" evidence="1">
    <location>
        <begin position="78"/>
        <end position="99"/>
    </location>
</feature>
<dbReference type="Pfam" id="PF17037">
    <property type="entry name" value="CBP_BcsO"/>
    <property type="match status" value="1"/>
</dbReference>
<organism evidence="2 3">
    <name type="scientific">Atlantibacter subterraneus</name>
    <dbReference type="NCBI Taxonomy" id="255519"/>
    <lineage>
        <taxon>Bacteria</taxon>
        <taxon>Pseudomonadati</taxon>
        <taxon>Pseudomonadota</taxon>
        <taxon>Gammaproteobacteria</taxon>
        <taxon>Enterobacterales</taxon>
        <taxon>Enterobacteriaceae</taxon>
        <taxon>Atlantibacter</taxon>
    </lineage>
</organism>
<reference evidence="2 3" key="1">
    <citation type="submission" date="2018-10" db="EMBL/GenBank/DDBJ databases">
        <title>Transmission dynamics of multidrug resistant bacteria on intensive care unit surfaces.</title>
        <authorList>
            <person name="D'Souza A.W."/>
            <person name="Potter R.F."/>
            <person name="Wallace M."/>
            <person name="Shupe A."/>
            <person name="Patel S."/>
            <person name="Sun S."/>
            <person name="Gul D."/>
            <person name="Kwon J.H."/>
            <person name="Andleeb S."/>
            <person name="Burnham C.-A.D."/>
            <person name="Dantas G."/>
        </authorList>
    </citation>
    <scope>NUCLEOTIDE SEQUENCE [LARGE SCALE GENOMIC DNA]</scope>
    <source>
        <strain evidence="2 3">AS_373</strain>
    </source>
</reference>
<dbReference type="InterPro" id="IPR031484">
    <property type="entry name" value="CBP_BcsO"/>
</dbReference>